<protein>
    <submittedName>
        <fullName evidence="2">Uncharacterized protein</fullName>
    </submittedName>
</protein>
<evidence type="ECO:0000313" key="2">
    <source>
        <dbReference type="EMBL" id="SVC13362.1"/>
    </source>
</evidence>
<feature type="non-terminal residue" evidence="2">
    <location>
        <position position="1"/>
    </location>
</feature>
<keyword evidence="1" id="KW-0472">Membrane</keyword>
<feature type="transmembrane region" description="Helical" evidence="1">
    <location>
        <begin position="7"/>
        <end position="26"/>
    </location>
</feature>
<evidence type="ECO:0000256" key="1">
    <source>
        <dbReference type="SAM" id="Phobius"/>
    </source>
</evidence>
<gene>
    <name evidence="2" type="ORF">METZ01_LOCUS266216</name>
</gene>
<proteinExistence type="predicted"/>
<dbReference type="AlphaFoldDB" id="A0A382JPW0"/>
<reference evidence="2" key="1">
    <citation type="submission" date="2018-05" db="EMBL/GenBank/DDBJ databases">
        <authorList>
            <person name="Lanie J.A."/>
            <person name="Ng W.-L."/>
            <person name="Kazmierczak K.M."/>
            <person name="Andrzejewski T.M."/>
            <person name="Davidsen T.M."/>
            <person name="Wayne K.J."/>
            <person name="Tettelin H."/>
            <person name="Glass J.I."/>
            <person name="Rusch D."/>
            <person name="Podicherti R."/>
            <person name="Tsui H.-C.T."/>
            <person name="Winkler M.E."/>
        </authorList>
    </citation>
    <scope>NUCLEOTIDE SEQUENCE</scope>
</reference>
<name>A0A382JPW0_9ZZZZ</name>
<keyword evidence="1" id="KW-0812">Transmembrane</keyword>
<organism evidence="2">
    <name type="scientific">marine metagenome</name>
    <dbReference type="NCBI Taxonomy" id="408172"/>
    <lineage>
        <taxon>unclassified sequences</taxon>
        <taxon>metagenomes</taxon>
        <taxon>ecological metagenomes</taxon>
    </lineage>
</organism>
<accession>A0A382JPW0</accession>
<keyword evidence="1" id="KW-1133">Transmembrane helix</keyword>
<sequence length="161" mass="18826">TRFDTDTFVFMILLGAVSNGLLVMYAQKFYTFLVTESRKGYVQTAVVKNLNASFIELPLQIVLQFNKRFDNHILQHIYLNARYQYILTLKEQASFLITGLIIIEMALNIHGHLCYELLQNILFEQYDIVLVILLGLFLVVKATEILVDMWMGFETMKYENR</sequence>
<feature type="transmembrane region" description="Helical" evidence="1">
    <location>
        <begin position="128"/>
        <end position="147"/>
    </location>
</feature>
<dbReference type="EMBL" id="UINC01075309">
    <property type="protein sequence ID" value="SVC13362.1"/>
    <property type="molecule type" value="Genomic_DNA"/>
</dbReference>